<keyword evidence="5 10" id="KW-0813">Transport</keyword>
<dbReference type="EMBL" id="PIPM01000001">
    <property type="protein sequence ID" value="RUO36447.1"/>
    <property type="molecule type" value="Genomic_DNA"/>
</dbReference>
<dbReference type="GO" id="GO:0044874">
    <property type="term" value="P:lipoprotein localization to outer membrane"/>
    <property type="evidence" value="ECO:0007669"/>
    <property type="project" value="UniProtKB-UniRule"/>
</dbReference>
<dbReference type="AlphaFoldDB" id="A0A432WRZ6"/>
<dbReference type="CDD" id="cd16325">
    <property type="entry name" value="LolA"/>
    <property type="match status" value="1"/>
</dbReference>
<accession>A0A432WRZ6</accession>
<keyword evidence="9 10" id="KW-0143">Chaperone</keyword>
<evidence type="ECO:0000256" key="5">
    <source>
        <dbReference type="ARBA" id="ARBA00022448"/>
    </source>
</evidence>
<dbReference type="Gene3D" id="2.50.20.10">
    <property type="entry name" value="Lipoprotein localisation LolA/LolB/LppX"/>
    <property type="match status" value="1"/>
</dbReference>
<sequence length="222" mass="25084" precursor="true">MTFKFLSHQRSIASFLCMMGTLPFLVSADTGIETTEAQTAKQQLQDKLADLQTLQGNFSQRVYDGHELLQEGSGRFVLERPARLRWETDAPDESLLIADGQTLWYYNPFIEQVSLFNQTDAMQANPLLLLLDAQSDNWSTFHVSYADDRWTVRETESAGIAATLHLEFAQDDAQTLSRLILDDGQGQRSEFALADVYKNQAVAPQSFHFDVPEGVDIDDQRD</sequence>
<proteinExistence type="inferred from homology"/>
<organism evidence="11 12">
    <name type="scientific">Aliidiomarina sanyensis</name>
    <dbReference type="NCBI Taxonomy" id="1249555"/>
    <lineage>
        <taxon>Bacteria</taxon>
        <taxon>Pseudomonadati</taxon>
        <taxon>Pseudomonadota</taxon>
        <taxon>Gammaproteobacteria</taxon>
        <taxon>Alteromonadales</taxon>
        <taxon>Idiomarinaceae</taxon>
        <taxon>Aliidiomarina</taxon>
    </lineage>
</organism>
<dbReference type="OrthoDB" id="9787361at2"/>
<keyword evidence="12" id="KW-1185">Reference proteome</keyword>
<evidence type="ECO:0000313" key="11">
    <source>
        <dbReference type="EMBL" id="RUO36447.1"/>
    </source>
</evidence>
<evidence type="ECO:0000256" key="9">
    <source>
        <dbReference type="ARBA" id="ARBA00023186"/>
    </source>
</evidence>
<comment type="function">
    <text evidence="10">Participates in the translocation of lipoproteins from the inner membrane to the outer membrane. Only forms a complex with a lipoprotein if the residue after the N-terminal Cys is not an aspartate (The Asp acts as a targeting signal to indicate that the lipoprotein should stay in the inner membrane).</text>
</comment>
<evidence type="ECO:0000256" key="1">
    <source>
        <dbReference type="ARBA" id="ARBA00004418"/>
    </source>
</evidence>
<gene>
    <name evidence="10 11" type="primary">lolA</name>
    <name evidence="11" type="ORF">CWE11_01110</name>
</gene>
<dbReference type="Proteomes" id="UP000288405">
    <property type="component" value="Unassembled WGS sequence"/>
</dbReference>
<evidence type="ECO:0000256" key="3">
    <source>
        <dbReference type="ARBA" id="ARBA00011245"/>
    </source>
</evidence>
<feature type="signal peptide" evidence="10">
    <location>
        <begin position="1"/>
        <end position="28"/>
    </location>
</feature>
<keyword evidence="8 10" id="KW-0653">Protein transport</keyword>
<reference evidence="11 12" key="1">
    <citation type="journal article" date="2011" name="Front. Microbiol.">
        <title>Genomic signatures of strain selection and enhancement in Bacillus atrophaeus var. globigii, a historical biowarfare simulant.</title>
        <authorList>
            <person name="Gibbons H.S."/>
            <person name="Broomall S.M."/>
            <person name="McNew L.A."/>
            <person name="Daligault H."/>
            <person name="Chapman C."/>
            <person name="Bruce D."/>
            <person name="Karavis M."/>
            <person name="Krepps M."/>
            <person name="McGregor P.A."/>
            <person name="Hong C."/>
            <person name="Park K.H."/>
            <person name="Akmal A."/>
            <person name="Feldman A."/>
            <person name="Lin J.S."/>
            <person name="Chang W.E."/>
            <person name="Higgs B.W."/>
            <person name="Demirev P."/>
            <person name="Lindquist J."/>
            <person name="Liem A."/>
            <person name="Fochler E."/>
            <person name="Read T.D."/>
            <person name="Tapia R."/>
            <person name="Johnson S."/>
            <person name="Bishop-Lilly K.A."/>
            <person name="Detter C."/>
            <person name="Han C."/>
            <person name="Sozhamannan S."/>
            <person name="Rosenzweig C.N."/>
            <person name="Skowronski E.W."/>
        </authorList>
    </citation>
    <scope>NUCLEOTIDE SEQUENCE [LARGE SCALE GENOMIC DNA]</scope>
    <source>
        <strain evidence="11 12">GYP-17</strain>
    </source>
</reference>
<keyword evidence="11" id="KW-0449">Lipoprotein</keyword>
<dbReference type="InterPro" id="IPR029046">
    <property type="entry name" value="LolA/LolB/LppX"/>
</dbReference>
<dbReference type="HAMAP" id="MF_00240">
    <property type="entry name" value="LolA"/>
    <property type="match status" value="1"/>
</dbReference>
<evidence type="ECO:0000256" key="6">
    <source>
        <dbReference type="ARBA" id="ARBA00022729"/>
    </source>
</evidence>
<evidence type="ECO:0000256" key="7">
    <source>
        <dbReference type="ARBA" id="ARBA00022764"/>
    </source>
</evidence>
<comment type="subunit">
    <text evidence="3 10">Monomer.</text>
</comment>
<dbReference type="InterPro" id="IPR018323">
    <property type="entry name" value="OM_lipoprot_carrier_LolA_Pbac"/>
</dbReference>
<feature type="chain" id="PRO_5019592592" description="Outer-membrane lipoprotein carrier protein" evidence="10">
    <location>
        <begin position="29"/>
        <end position="222"/>
    </location>
</feature>
<comment type="caution">
    <text evidence="11">The sequence shown here is derived from an EMBL/GenBank/DDBJ whole genome shotgun (WGS) entry which is preliminary data.</text>
</comment>
<protein>
    <recommendedName>
        <fullName evidence="4 10">Outer-membrane lipoprotein carrier protein</fullName>
    </recommendedName>
</protein>
<dbReference type="PANTHER" id="PTHR35869">
    <property type="entry name" value="OUTER-MEMBRANE LIPOPROTEIN CARRIER PROTEIN"/>
    <property type="match status" value="1"/>
</dbReference>
<evidence type="ECO:0000256" key="4">
    <source>
        <dbReference type="ARBA" id="ARBA00014035"/>
    </source>
</evidence>
<comment type="subcellular location">
    <subcellularLocation>
        <location evidence="1 10">Periplasm</location>
    </subcellularLocation>
</comment>
<dbReference type="NCBIfam" id="TIGR00547">
    <property type="entry name" value="lolA"/>
    <property type="match status" value="1"/>
</dbReference>
<comment type="similarity">
    <text evidence="2 10">Belongs to the LolA family.</text>
</comment>
<dbReference type="GO" id="GO:0030288">
    <property type="term" value="C:outer membrane-bounded periplasmic space"/>
    <property type="evidence" value="ECO:0007669"/>
    <property type="project" value="TreeGrafter"/>
</dbReference>
<evidence type="ECO:0000256" key="2">
    <source>
        <dbReference type="ARBA" id="ARBA00007615"/>
    </source>
</evidence>
<keyword evidence="6 10" id="KW-0732">Signal</keyword>
<dbReference type="GO" id="GO:0042953">
    <property type="term" value="P:lipoprotein transport"/>
    <property type="evidence" value="ECO:0007669"/>
    <property type="project" value="InterPro"/>
</dbReference>
<keyword evidence="7 10" id="KW-0574">Periplasm</keyword>
<evidence type="ECO:0000313" key="12">
    <source>
        <dbReference type="Proteomes" id="UP000288405"/>
    </source>
</evidence>
<name>A0A432WRZ6_9GAMM</name>
<evidence type="ECO:0000256" key="8">
    <source>
        <dbReference type="ARBA" id="ARBA00022927"/>
    </source>
</evidence>
<dbReference type="PANTHER" id="PTHR35869:SF1">
    <property type="entry name" value="OUTER-MEMBRANE LIPOPROTEIN CARRIER PROTEIN"/>
    <property type="match status" value="1"/>
</dbReference>
<dbReference type="SUPFAM" id="SSF89392">
    <property type="entry name" value="Prokaryotic lipoproteins and lipoprotein localization factors"/>
    <property type="match status" value="1"/>
</dbReference>
<dbReference type="InterPro" id="IPR004564">
    <property type="entry name" value="OM_lipoprot_carrier_LolA-like"/>
</dbReference>
<evidence type="ECO:0000256" key="10">
    <source>
        <dbReference type="HAMAP-Rule" id="MF_00240"/>
    </source>
</evidence>
<dbReference type="Pfam" id="PF03548">
    <property type="entry name" value="LolA"/>
    <property type="match status" value="1"/>
</dbReference>
<dbReference type="RefSeq" id="WP_126775761.1">
    <property type="nucleotide sequence ID" value="NZ_PIPM01000001.1"/>
</dbReference>